<gene>
    <name evidence="12" type="primary">ykfC</name>
    <name evidence="12" type="ORF">DB43_BF00010</name>
</gene>
<dbReference type="InterPro" id="IPR000477">
    <property type="entry name" value="RT_dom"/>
</dbReference>
<dbReference type="EC" id="2.7.7.49" evidence="1"/>
<evidence type="ECO:0000313" key="12">
    <source>
        <dbReference type="EMBL" id="KIA76076.1"/>
    </source>
</evidence>
<comment type="catalytic activity">
    <reaction evidence="9">
        <text>DNA(n) + a 2'-deoxyribonucleoside 5'-triphosphate = DNA(n+1) + diphosphate</text>
        <dbReference type="Rhea" id="RHEA:22508"/>
        <dbReference type="Rhea" id="RHEA-COMP:17339"/>
        <dbReference type="Rhea" id="RHEA-COMP:17340"/>
        <dbReference type="ChEBI" id="CHEBI:33019"/>
        <dbReference type="ChEBI" id="CHEBI:61560"/>
        <dbReference type="ChEBI" id="CHEBI:173112"/>
        <dbReference type="EC" id="2.7.7.49"/>
    </reaction>
</comment>
<dbReference type="NCBIfam" id="TIGR04416">
    <property type="entry name" value="group_II_RT_mat"/>
    <property type="match status" value="1"/>
</dbReference>
<evidence type="ECO:0000256" key="2">
    <source>
        <dbReference type="ARBA" id="ARBA00022679"/>
    </source>
</evidence>
<dbReference type="PROSITE" id="PS50878">
    <property type="entry name" value="RT_POL"/>
    <property type="match status" value="1"/>
</dbReference>
<comment type="caution">
    <text evidence="12">The sequence shown here is derived from an EMBL/GenBank/DDBJ whole genome shotgun (WGS) entry which is preliminary data.</text>
</comment>
<protein>
    <recommendedName>
        <fullName evidence="1">RNA-directed DNA polymerase</fullName>
        <ecNumber evidence="1">2.7.7.49</ecNumber>
    </recommendedName>
</protein>
<reference evidence="12 13" key="1">
    <citation type="journal article" date="2014" name="Mol. Biol. Evol.">
        <title>Massive expansion of Ubiquitination-related gene families within the Chlamydiae.</title>
        <authorList>
            <person name="Domman D."/>
            <person name="Collingro A."/>
            <person name="Lagkouvardos I."/>
            <person name="Gehre L."/>
            <person name="Weinmaier T."/>
            <person name="Rattei T."/>
            <person name="Subtil A."/>
            <person name="Horn M."/>
        </authorList>
    </citation>
    <scope>NUCLEOTIDE SEQUENCE [LARGE SCALE GENOMIC DNA]</scope>
    <source>
        <strain evidence="12 13">OEW1</strain>
    </source>
</reference>
<feature type="domain" description="Reverse transcriptase" evidence="11">
    <location>
        <begin position="93"/>
        <end position="319"/>
    </location>
</feature>
<dbReference type="GO" id="GO:0003723">
    <property type="term" value="F:RNA binding"/>
    <property type="evidence" value="ECO:0007669"/>
    <property type="project" value="InterPro"/>
</dbReference>
<dbReference type="EMBL" id="JSAM01000135">
    <property type="protein sequence ID" value="KIA76076.1"/>
    <property type="molecule type" value="Genomic_DNA"/>
</dbReference>
<dbReference type="InterPro" id="IPR013597">
    <property type="entry name" value="Mat_intron_G2"/>
</dbReference>
<feature type="region of interest" description="Disordered" evidence="10">
    <location>
        <begin position="1"/>
        <end position="39"/>
    </location>
</feature>
<keyword evidence="6" id="KW-0695">RNA-directed DNA polymerase</keyword>
<evidence type="ECO:0000256" key="7">
    <source>
        <dbReference type="ARBA" id="ARBA00023118"/>
    </source>
</evidence>
<dbReference type="InterPro" id="IPR043502">
    <property type="entry name" value="DNA/RNA_pol_sf"/>
</dbReference>
<dbReference type="AlphaFoldDB" id="A0A0C1BWW8"/>
<dbReference type="PATRIC" id="fig|83552.4.peg.2813"/>
<dbReference type="Pfam" id="PF08388">
    <property type="entry name" value="GIIM"/>
    <property type="match status" value="1"/>
</dbReference>
<sequence length="465" mass="52929">MSMKFHEATISEMITQEDEGKRNLPGSSLGAENVTATNGQTNTETDQLVEQMVERSNMMLAYQRVLANKGAPGVDGLTVGELKGWLKLYWASIKAALLNGSYQPQAIRRIDIPKPDGGVRTLGVPTVVDRLLQQALLQILQPHFEPDFSDSSYGFRPGRNAGQAVRVAQAYVQSGRRWVVDIDLEKFFDRVNHDILMARIARKVKDKRVLKLIRRYLTAGMMSEGIVSQRTEGTPQGGPLSPLLSNILLTDLDRELESRGHRFCRYADDCNIYVGSAKAGKHLLSSLTHYLEKRLKLKVNEGKSAVDRPWKRKFLGYSMTWHKRAKLKIAAVSIQKLRDKIRVELTGHQSRSLQAAISRLNPILRGWMGYFRYSEVKGIQQELDGWIRRKLRCLLWRQWKQPATRAKELRKRGLAEERIRSAVGNRHGPWWNAGASHMNQAFPKSFFDHLGLVSLVDMQRGFQRC</sequence>
<keyword evidence="4" id="KW-0479">Metal-binding</keyword>
<organism evidence="12 13">
    <name type="scientific">Parachlamydia acanthamoebae</name>
    <dbReference type="NCBI Taxonomy" id="83552"/>
    <lineage>
        <taxon>Bacteria</taxon>
        <taxon>Pseudomonadati</taxon>
        <taxon>Chlamydiota</taxon>
        <taxon>Chlamydiia</taxon>
        <taxon>Parachlamydiales</taxon>
        <taxon>Parachlamydiaceae</taxon>
        <taxon>Parachlamydia</taxon>
    </lineage>
</organism>
<name>A0A0C1BWW8_9BACT</name>
<keyword evidence="5" id="KW-0460">Magnesium</keyword>
<dbReference type="GO" id="GO:0046872">
    <property type="term" value="F:metal ion binding"/>
    <property type="evidence" value="ECO:0007669"/>
    <property type="project" value="UniProtKB-KW"/>
</dbReference>
<dbReference type="GO" id="GO:0003964">
    <property type="term" value="F:RNA-directed DNA polymerase activity"/>
    <property type="evidence" value="ECO:0007669"/>
    <property type="project" value="UniProtKB-KW"/>
</dbReference>
<dbReference type="InterPro" id="IPR051083">
    <property type="entry name" value="GrpII_Intron_Splice-Mob/Def"/>
</dbReference>
<evidence type="ECO:0000256" key="5">
    <source>
        <dbReference type="ARBA" id="ARBA00022842"/>
    </source>
</evidence>
<keyword evidence="2" id="KW-0808">Transferase</keyword>
<evidence type="ECO:0000256" key="6">
    <source>
        <dbReference type="ARBA" id="ARBA00022918"/>
    </source>
</evidence>
<dbReference type="GO" id="GO:0051607">
    <property type="term" value="P:defense response to virus"/>
    <property type="evidence" value="ECO:0007669"/>
    <property type="project" value="UniProtKB-KW"/>
</dbReference>
<dbReference type="Proteomes" id="UP000031307">
    <property type="component" value="Unassembled WGS sequence"/>
</dbReference>
<evidence type="ECO:0000256" key="1">
    <source>
        <dbReference type="ARBA" id="ARBA00012493"/>
    </source>
</evidence>
<dbReference type="SUPFAM" id="SSF56672">
    <property type="entry name" value="DNA/RNA polymerases"/>
    <property type="match status" value="1"/>
</dbReference>
<evidence type="ECO:0000259" key="11">
    <source>
        <dbReference type="PROSITE" id="PS50878"/>
    </source>
</evidence>
<evidence type="ECO:0000256" key="10">
    <source>
        <dbReference type="SAM" id="MobiDB-lite"/>
    </source>
</evidence>
<evidence type="ECO:0000256" key="4">
    <source>
        <dbReference type="ARBA" id="ARBA00022723"/>
    </source>
</evidence>
<accession>A0A0C1BWW8</accession>
<dbReference type="PANTHER" id="PTHR34047">
    <property type="entry name" value="NUCLEAR INTRON MATURASE 1, MITOCHONDRIAL-RELATED"/>
    <property type="match status" value="1"/>
</dbReference>
<dbReference type="InterPro" id="IPR030931">
    <property type="entry name" value="Group_II_RT_mat"/>
</dbReference>
<evidence type="ECO:0000256" key="9">
    <source>
        <dbReference type="ARBA" id="ARBA00048173"/>
    </source>
</evidence>
<keyword evidence="7" id="KW-0051">Antiviral defense</keyword>
<dbReference type="PANTHER" id="PTHR34047:SF8">
    <property type="entry name" value="PROTEIN YKFC"/>
    <property type="match status" value="1"/>
</dbReference>
<dbReference type="PRINTS" id="PR00866">
    <property type="entry name" value="RNADNAPOLMS"/>
</dbReference>
<dbReference type="CDD" id="cd01651">
    <property type="entry name" value="RT_G2_intron"/>
    <property type="match status" value="1"/>
</dbReference>
<proteinExistence type="inferred from homology"/>
<evidence type="ECO:0000313" key="13">
    <source>
        <dbReference type="Proteomes" id="UP000031307"/>
    </source>
</evidence>
<evidence type="ECO:0000256" key="8">
    <source>
        <dbReference type="ARBA" id="ARBA00034120"/>
    </source>
</evidence>
<dbReference type="Pfam" id="PF00078">
    <property type="entry name" value="RVT_1"/>
    <property type="match status" value="1"/>
</dbReference>
<dbReference type="InterPro" id="IPR000123">
    <property type="entry name" value="Reverse_transcriptase_msDNA"/>
</dbReference>
<evidence type="ECO:0000256" key="3">
    <source>
        <dbReference type="ARBA" id="ARBA00022695"/>
    </source>
</evidence>
<comment type="similarity">
    <text evidence="8">Belongs to the bacterial reverse transcriptase family.</text>
</comment>
<keyword evidence="3" id="KW-0548">Nucleotidyltransferase</keyword>